<dbReference type="Gene3D" id="3.40.50.300">
    <property type="entry name" value="P-loop containing nucleotide triphosphate hydrolases"/>
    <property type="match status" value="1"/>
</dbReference>
<dbReference type="InterPro" id="IPR006073">
    <property type="entry name" value="GTP-bd"/>
</dbReference>
<reference evidence="4" key="1">
    <citation type="journal article" date="2014" name="Proc. Natl. Acad. Sci. U.S.A.">
        <title>Extensive sampling of basidiomycete genomes demonstrates inadequacy of the white-rot/brown-rot paradigm for wood decay fungi.</title>
        <authorList>
            <person name="Riley R."/>
            <person name="Salamov A.A."/>
            <person name="Brown D.W."/>
            <person name="Nagy L.G."/>
            <person name="Floudas D."/>
            <person name="Held B.W."/>
            <person name="Levasseur A."/>
            <person name="Lombard V."/>
            <person name="Morin E."/>
            <person name="Otillar R."/>
            <person name="Lindquist E.A."/>
            <person name="Sun H."/>
            <person name="LaButti K.M."/>
            <person name="Schmutz J."/>
            <person name="Jabbour D."/>
            <person name="Luo H."/>
            <person name="Baker S.E."/>
            <person name="Pisabarro A.G."/>
            <person name="Walton J.D."/>
            <person name="Blanchette R.A."/>
            <person name="Henrissat B."/>
            <person name="Martin F."/>
            <person name="Cullen D."/>
            <person name="Hibbett D.S."/>
            <person name="Grigoriev I.V."/>
        </authorList>
    </citation>
    <scope>NUCLEOTIDE SEQUENCE [LARGE SCALE GENOMIC DNA]</scope>
    <source>
        <strain evidence="4">MUCL 33604</strain>
    </source>
</reference>
<proteinExistence type="predicted"/>
<evidence type="ECO:0000259" key="2">
    <source>
        <dbReference type="Pfam" id="PF01926"/>
    </source>
</evidence>
<dbReference type="EMBL" id="KL197736">
    <property type="protein sequence ID" value="KDQ53048.1"/>
    <property type="molecule type" value="Genomic_DNA"/>
</dbReference>
<evidence type="ECO:0000256" key="1">
    <source>
        <dbReference type="SAM" id="MobiDB-lite"/>
    </source>
</evidence>
<dbReference type="OrthoDB" id="8954335at2759"/>
<accession>A0A067PDR6</accession>
<feature type="region of interest" description="Disordered" evidence="1">
    <location>
        <begin position="411"/>
        <end position="452"/>
    </location>
</feature>
<feature type="region of interest" description="Disordered" evidence="1">
    <location>
        <begin position="314"/>
        <end position="342"/>
    </location>
</feature>
<evidence type="ECO:0000313" key="4">
    <source>
        <dbReference type="Proteomes" id="UP000027265"/>
    </source>
</evidence>
<feature type="compositionally biased region" description="Pro residues" evidence="1">
    <location>
        <begin position="316"/>
        <end position="330"/>
    </location>
</feature>
<feature type="compositionally biased region" description="Polar residues" evidence="1">
    <location>
        <begin position="438"/>
        <end position="448"/>
    </location>
</feature>
<dbReference type="InterPro" id="IPR027417">
    <property type="entry name" value="P-loop_NTPase"/>
</dbReference>
<dbReference type="SUPFAM" id="SSF52540">
    <property type="entry name" value="P-loop containing nucleoside triphosphate hydrolases"/>
    <property type="match status" value="1"/>
</dbReference>
<keyword evidence="4" id="KW-1185">Reference proteome</keyword>
<dbReference type="CDD" id="cd00882">
    <property type="entry name" value="Ras_like_GTPase"/>
    <property type="match status" value="1"/>
</dbReference>
<feature type="compositionally biased region" description="Polar residues" evidence="1">
    <location>
        <begin position="30"/>
        <end position="42"/>
    </location>
</feature>
<dbReference type="STRING" id="933084.A0A067PDR6"/>
<dbReference type="HOGENOM" id="CLU_461555_0_0_1"/>
<name>A0A067PDR6_9AGAM</name>
<feature type="compositionally biased region" description="Polar residues" evidence="1">
    <location>
        <begin position="1"/>
        <end position="13"/>
    </location>
</feature>
<protein>
    <recommendedName>
        <fullName evidence="2">G domain-containing protein</fullName>
    </recommendedName>
</protein>
<dbReference type="Proteomes" id="UP000027265">
    <property type="component" value="Unassembled WGS sequence"/>
</dbReference>
<dbReference type="InParanoid" id="A0A067PDR6"/>
<dbReference type="AlphaFoldDB" id="A0A067PDR6"/>
<feature type="domain" description="G" evidence="2">
    <location>
        <begin position="48"/>
        <end position="126"/>
    </location>
</feature>
<feature type="region of interest" description="Disordered" evidence="1">
    <location>
        <begin position="355"/>
        <end position="375"/>
    </location>
</feature>
<organism evidence="3 4">
    <name type="scientific">Jaapia argillacea MUCL 33604</name>
    <dbReference type="NCBI Taxonomy" id="933084"/>
    <lineage>
        <taxon>Eukaryota</taxon>
        <taxon>Fungi</taxon>
        <taxon>Dikarya</taxon>
        <taxon>Basidiomycota</taxon>
        <taxon>Agaricomycotina</taxon>
        <taxon>Agaricomycetes</taxon>
        <taxon>Agaricomycetidae</taxon>
        <taxon>Jaapiales</taxon>
        <taxon>Jaapiaceae</taxon>
        <taxon>Jaapia</taxon>
    </lineage>
</organism>
<feature type="compositionally biased region" description="Low complexity" evidence="1">
    <location>
        <begin position="331"/>
        <end position="340"/>
    </location>
</feature>
<feature type="compositionally biased region" description="Polar residues" evidence="1">
    <location>
        <begin position="415"/>
        <end position="427"/>
    </location>
</feature>
<evidence type="ECO:0000313" key="3">
    <source>
        <dbReference type="EMBL" id="KDQ53048.1"/>
    </source>
</evidence>
<dbReference type="Pfam" id="PF01926">
    <property type="entry name" value="MMR_HSR1"/>
    <property type="match status" value="1"/>
</dbReference>
<gene>
    <name evidence="3" type="ORF">JAAARDRAFT_162303</name>
</gene>
<feature type="region of interest" description="Disordered" evidence="1">
    <location>
        <begin position="1"/>
        <end position="45"/>
    </location>
</feature>
<dbReference type="GO" id="GO:0005525">
    <property type="term" value="F:GTP binding"/>
    <property type="evidence" value="ECO:0007669"/>
    <property type="project" value="InterPro"/>
</dbReference>
<sequence length="591" mass="64540">MSSNTTQHVIASSKNKKHDRTPPPVPPKPTSITGRSSPAPSKSNDEVRIAVMGATGVGKSTFINLVSSSRLRVSDSLQSCTDKVELSQPFLVDGRRVRLVDTPGFDDTNRSDADILGVIAEFLATEYNEGRRLTGVIYVHNISSPRMGGSALRNLVMFQKLCGTHAFKNVLIVTTRWSQVDPAVGASREEELKSKSTLFKPLVDEGAHMVRHDGIFATAQSIIINLLHNEPTPLLIQRELIEEGKLLTDTQAGIELRREILDQTARNEQELRELYIEMEEVGGETDEVRREIEADVQALQERIAILQAEAEKLGAAPPPPYRHHPPPLPRRPAQSPAPAAGSVAEAQLIDFDSSGETMSSAVTLRPQSSSPAFRPIPSTTNATLEIQPMDVGSPYKHLATALANNKANLSATNARQQPTPSGSSTVATLGALQGGPRISTSRTNSLSQAPLPPLSYQPYNSAQQPTQAISTTYATNQNFAQLLQQSRQVREEVNRILTQQCVQAQIDQQSQSSEPIRKELDAVVGDIQRIEAYLRLPAVDRTARVRLADHMLQLHNVKARLEGQLAQMQGGGWLASSRRVLGSVTTSWYPS</sequence>